<evidence type="ECO:0000313" key="6">
    <source>
        <dbReference type="EMBL" id="CAI9918142.1"/>
    </source>
</evidence>
<dbReference type="SUPFAM" id="SSF51445">
    <property type="entry name" value="(Trans)glycosidases"/>
    <property type="match status" value="1"/>
</dbReference>
<feature type="domain" description="Glycoside hydrolase family 5" evidence="5">
    <location>
        <begin position="34"/>
        <end position="332"/>
    </location>
</feature>
<gene>
    <name evidence="7" type="ORF">HINF_LOCUS49704</name>
    <name evidence="6" type="ORF">HINF_LOCUS5787</name>
</gene>
<organism evidence="6">
    <name type="scientific">Hexamita inflata</name>
    <dbReference type="NCBI Taxonomy" id="28002"/>
    <lineage>
        <taxon>Eukaryota</taxon>
        <taxon>Metamonada</taxon>
        <taxon>Diplomonadida</taxon>
        <taxon>Hexamitidae</taxon>
        <taxon>Hexamitinae</taxon>
        <taxon>Hexamita</taxon>
    </lineage>
</organism>
<dbReference type="InterPro" id="IPR001547">
    <property type="entry name" value="Glyco_hydro_5"/>
</dbReference>
<dbReference type="InterPro" id="IPR052066">
    <property type="entry name" value="Glycosphingolipid_Hydrolases"/>
</dbReference>
<comment type="similarity">
    <text evidence="1 4">Belongs to the glycosyl hydrolase 5 (cellulase A) family.</text>
</comment>
<reference evidence="6" key="1">
    <citation type="submission" date="2023-06" db="EMBL/GenBank/DDBJ databases">
        <authorList>
            <person name="Kurt Z."/>
        </authorList>
    </citation>
    <scope>NUCLEOTIDE SEQUENCE</scope>
</reference>
<evidence type="ECO:0000256" key="2">
    <source>
        <dbReference type="ARBA" id="ARBA00022801"/>
    </source>
</evidence>
<evidence type="ECO:0000256" key="4">
    <source>
        <dbReference type="RuleBase" id="RU361153"/>
    </source>
</evidence>
<sequence>MYGVNISSTVKNKPLIGDVYYQKRDSYSPLGNNEVHQVLQQLRLNNITIIRQILCIDEVLNADDTLRLDYLQQFADFSQLLFDYGFKVILDFHQDIFSRQLGGCGLPRKYIPIHHRNIILRLRNEGKFWGSSPLYSTIQSECWANFYTNCQQMYKNDLLRIITQLKASLKSFSFYNYIDLINEPGCSPVKYSKFIFEHNIQQRTQLSYLYSMLITELEPEISYFDTKFIIEPFNYDVSQVALKYIGLDELEITIQQRSRVVYGAHVYQPTCTSNLKAILLNHLKEQKKQGICDIIIGEFGDLTQGKTPVKFKLQLKLFKQLDLTQIVWECDPNYNTETCTYVQDRYPWNHEDMSIMRGLETTKLGNLYFQTVKSKHVKILKSFYEDIQNTYIRSIEWMGVQIKFNYCFKAIQANNVDIRIFALKNSIWILFENGYCYSSSPVLGFDCHKLFYCLGGVKIE</sequence>
<dbReference type="EMBL" id="CAXDID020000235">
    <property type="protein sequence ID" value="CAL6061433.1"/>
    <property type="molecule type" value="Genomic_DNA"/>
</dbReference>
<protein>
    <submittedName>
        <fullName evidence="6">Endoglycosylceramidase</fullName>
    </submittedName>
</protein>
<dbReference type="PANTHER" id="PTHR31308">
    <property type="match status" value="1"/>
</dbReference>
<dbReference type="GO" id="GO:0000272">
    <property type="term" value="P:polysaccharide catabolic process"/>
    <property type="evidence" value="ECO:0007669"/>
    <property type="project" value="InterPro"/>
</dbReference>
<name>A0AA86NE52_9EUKA</name>
<comment type="caution">
    <text evidence="6">The sequence shown here is derived from an EMBL/GenBank/DDBJ whole genome shotgun (WGS) entry which is preliminary data.</text>
</comment>
<dbReference type="GO" id="GO:0008422">
    <property type="term" value="F:beta-glucosidase activity"/>
    <property type="evidence" value="ECO:0007669"/>
    <property type="project" value="TreeGrafter"/>
</dbReference>
<evidence type="ECO:0000256" key="1">
    <source>
        <dbReference type="ARBA" id="ARBA00005641"/>
    </source>
</evidence>
<dbReference type="Pfam" id="PF00150">
    <property type="entry name" value="Cellulase"/>
    <property type="match status" value="1"/>
</dbReference>
<keyword evidence="3 4" id="KW-0326">Glycosidase</keyword>
<accession>A0AA86NE52</accession>
<keyword evidence="2 4" id="KW-0378">Hydrolase</keyword>
<proteinExistence type="inferred from homology"/>
<evidence type="ECO:0000256" key="3">
    <source>
        <dbReference type="ARBA" id="ARBA00023295"/>
    </source>
</evidence>
<dbReference type="InterPro" id="IPR017853">
    <property type="entry name" value="GH"/>
</dbReference>
<keyword evidence="8" id="KW-1185">Reference proteome</keyword>
<dbReference type="AlphaFoldDB" id="A0AA86NE52"/>
<dbReference type="Proteomes" id="UP001642409">
    <property type="component" value="Unassembled WGS sequence"/>
</dbReference>
<dbReference type="PANTHER" id="PTHR31308:SF5">
    <property type="entry name" value="ERGOSTERYL-BETA-GLUCOSIDASE"/>
    <property type="match status" value="1"/>
</dbReference>
<dbReference type="Gene3D" id="3.20.20.80">
    <property type="entry name" value="Glycosidases"/>
    <property type="match status" value="1"/>
</dbReference>
<dbReference type="EMBL" id="CATOUU010000153">
    <property type="protein sequence ID" value="CAI9918142.1"/>
    <property type="molecule type" value="Genomic_DNA"/>
</dbReference>
<reference evidence="7 8" key="2">
    <citation type="submission" date="2024-07" db="EMBL/GenBank/DDBJ databases">
        <authorList>
            <person name="Akdeniz Z."/>
        </authorList>
    </citation>
    <scope>NUCLEOTIDE SEQUENCE [LARGE SCALE GENOMIC DNA]</scope>
</reference>
<evidence type="ECO:0000259" key="5">
    <source>
        <dbReference type="Pfam" id="PF00150"/>
    </source>
</evidence>
<evidence type="ECO:0000313" key="7">
    <source>
        <dbReference type="EMBL" id="CAL6061433.1"/>
    </source>
</evidence>
<evidence type="ECO:0000313" key="8">
    <source>
        <dbReference type="Proteomes" id="UP001642409"/>
    </source>
</evidence>